<evidence type="ECO:0000259" key="6">
    <source>
        <dbReference type="Pfam" id="PF08281"/>
    </source>
</evidence>
<dbReference type="EMBL" id="CP032694">
    <property type="protein sequence ID" value="AYG59810.1"/>
    <property type="molecule type" value="Genomic_DNA"/>
</dbReference>
<evidence type="ECO:0000256" key="2">
    <source>
        <dbReference type="ARBA" id="ARBA00023015"/>
    </source>
</evidence>
<proteinExistence type="inferred from homology"/>
<dbReference type="PANTHER" id="PTHR43133:SF25">
    <property type="entry name" value="RNA POLYMERASE SIGMA FACTOR RFAY-RELATED"/>
    <property type="match status" value="1"/>
</dbReference>
<dbReference type="InterPro" id="IPR039425">
    <property type="entry name" value="RNA_pol_sigma-70-like"/>
</dbReference>
<dbReference type="AlphaFoldDB" id="A0A387FK93"/>
<dbReference type="Gene3D" id="1.10.1740.10">
    <property type="match status" value="1"/>
</dbReference>
<sequence>MPTPVAAIDIRRDLVGLLPKLRRFAVTLTGDLAEADELVQSVCQRGIAKFHLWNNDGRLESWLYTMARHQWVDESRRHRLRPATKGSALEQGELAASGTHTNPVEANEAHQMVTSLPEGLASVFLLVDVEGHSYKQTADILGIPLSMVTSRLSSARLRLATQGHSRSPRRF</sequence>
<feature type="domain" description="RNA polymerase sigma factor 70 region 4 type 2" evidence="6">
    <location>
        <begin position="108"/>
        <end position="159"/>
    </location>
</feature>
<keyword evidence="2" id="KW-0805">Transcription regulation</keyword>
<dbReference type="NCBIfam" id="TIGR02937">
    <property type="entry name" value="sigma70-ECF"/>
    <property type="match status" value="1"/>
</dbReference>
<organism evidence="7 8">
    <name type="scientific">Rhizobium jaguaris</name>
    <dbReference type="NCBI Taxonomy" id="1312183"/>
    <lineage>
        <taxon>Bacteria</taxon>
        <taxon>Pseudomonadati</taxon>
        <taxon>Pseudomonadota</taxon>
        <taxon>Alphaproteobacteria</taxon>
        <taxon>Hyphomicrobiales</taxon>
        <taxon>Rhizobiaceae</taxon>
        <taxon>Rhizobium/Agrobacterium group</taxon>
        <taxon>Rhizobium</taxon>
    </lineage>
</organism>
<dbReference type="SUPFAM" id="SSF88659">
    <property type="entry name" value="Sigma3 and sigma4 domains of RNA polymerase sigma factors"/>
    <property type="match status" value="1"/>
</dbReference>
<dbReference type="InterPro" id="IPR007627">
    <property type="entry name" value="RNA_pol_sigma70_r2"/>
</dbReference>
<evidence type="ECO:0000256" key="1">
    <source>
        <dbReference type="ARBA" id="ARBA00010641"/>
    </source>
</evidence>
<dbReference type="Pfam" id="PF04542">
    <property type="entry name" value="Sigma70_r2"/>
    <property type="match status" value="1"/>
</dbReference>
<dbReference type="InterPro" id="IPR013324">
    <property type="entry name" value="RNA_pol_sigma_r3/r4-like"/>
</dbReference>
<accession>A0A387FK93</accession>
<dbReference type="Proteomes" id="UP000282195">
    <property type="component" value="Chromosome"/>
</dbReference>
<dbReference type="GO" id="GO:0003677">
    <property type="term" value="F:DNA binding"/>
    <property type="evidence" value="ECO:0007669"/>
    <property type="project" value="InterPro"/>
</dbReference>
<dbReference type="OrthoDB" id="9803470at2"/>
<dbReference type="KEGG" id="rjg:CCGE525_14080"/>
<dbReference type="GO" id="GO:0006352">
    <property type="term" value="P:DNA-templated transcription initiation"/>
    <property type="evidence" value="ECO:0007669"/>
    <property type="project" value="InterPro"/>
</dbReference>
<comment type="similarity">
    <text evidence="1">Belongs to the sigma-70 factor family. ECF subfamily.</text>
</comment>
<evidence type="ECO:0000259" key="5">
    <source>
        <dbReference type="Pfam" id="PF04542"/>
    </source>
</evidence>
<dbReference type="InterPro" id="IPR013325">
    <property type="entry name" value="RNA_pol_sigma_r2"/>
</dbReference>
<keyword evidence="4" id="KW-0804">Transcription</keyword>
<gene>
    <name evidence="7" type="ORF">CCGE525_14080</name>
</gene>
<dbReference type="InterPro" id="IPR014284">
    <property type="entry name" value="RNA_pol_sigma-70_dom"/>
</dbReference>
<protein>
    <submittedName>
        <fullName evidence="7">RNA polymerase sigma factor</fullName>
    </submittedName>
</protein>
<keyword evidence="3" id="KW-0731">Sigma factor</keyword>
<dbReference type="Pfam" id="PF08281">
    <property type="entry name" value="Sigma70_r4_2"/>
    <property type="match status" value="1"/>
</dbReference>
<evidence type="ECO:0000313" key="7">
    <source>
        <dbReference type="EMBL" id="AYG59810.1"/>
    </source>
</evidence>
<dbReference type="Gene3D" id="1.10.10.10">
    <property type="entry name" value="Winged helix-like DNA-binding domain superfamily/Winged helix DNA-binding domain"/>
    <property type="match status" value="1"/>
</dbReference>
<dbReference type="SUPFAM" id="SSF88946">
    <property type="entry name" value="Sigma2 domain of RNA polymerase sigma factors"/>
    <property type="match status" value="1"/>
</dbReference>
<dbReference type="PANTHER" id="PTHR43133">
    <property type="entry name" value="RNA POLYMERASE ECF-TYPE SIGMA FACTO"/>
    <property type="match status" value="1"/>
</dbReference>
<evidence type="ECO:0000256" key="3">
    <source>
        <dbReference type="ARBA" id="ARBA00023082"/>
    </source>
</evidence>
<name>A0A387FK93_9HYPH</name>
<dbReference type="InterPro" id="IPR036388">
    <property type="entry name" value="WH-like_DNA-bd_sf"/>
</dbReference>
<dbReference type="GO" id="GO:0016987">
    <property type="term" value="F:sigma factor activity"/>
    <property type="evidence" value="ECO:0007669"/>
    <property type="project" value="UniProtKB-KW"/>
</dbReference>
<dbReference type="CDD" id="cd06171">
    <property type="entry name" value="Sigma70_r4"/>
    <property type="match status" value="1"/>
</dbReference>
<feature type="domain" description="RNA polymerase sigma-70 region 2" evidence="5">
    <location>
        <begin position="18"/>
        <end position="79"/>
    </location>
</feature>
<reference evidence="7 8" key="1">
    <citation type="submission" date="2018-10" db="EMBL/GenBank/DDBJ databases">
        <title>Rhizobium etli, R. leguminosarum and a new Rhizobium genospecies from Phaseolus dumosus.</title>
        <authorList>
            <person name="Ramirez-Puebla S.T."/>
            <person name="Rogel-Hernandez M.A."/>
            <person name="Guerrero G."/>
            <person name="Ormeno-Orrillo E."/>
            <person name="Martinez-Romero J.C."/>
            <person name="Negrete-Yankelevich S."/>
            <person name="Martinez-Romero E."/>
        </authorList>
    </citation>
    <scope>NUCLEOTIDE SEQUENCE [LARGE SCALE GENOMIC DNA]</scope>
    <source>
        <strain evidence="7 8">CCGE525</strain>
    </source>
</reference>
<evidence type="ECO:0000256" key="4">
    <source>
        <dbReference type="ARBA" id="ARBA00023163"/>
    </source>
</evidence>
<evidence type="ECO:0000313" key="8">
    <source>
        <dbReference type="Proteomes" id="UP000282195"/>
    </source>
</evidence>
<dbReference type="InterPro" id="IPR013249">
    <property type="entry name" value="RNA_pol_sigma70_r4_t2"/>
</dbReference>
<dbReference type="RefSeq" id="WP_120704814.1">
    <property type="nucleotide sequence ID" value="NZ_CP032694.1"/>
</dbReference>
<keyword evidence="8" id="KW-1185">Reference proteome</keyword>